<dbReference type="RefSeq" id="WP_174003103.1">
    <property type="nucleotide sequence ID" value="NZ_JAAMCP010000001.1"/>
</dbReference>
<gene>
    <name evidence="2" type="ORF">G6L72_02425</name>
</gene>
<feature type="transmembrane region" description="Helical" evidence="1">
    <location>
        <begin position="38"/>
        <end position="56"/>
    </location>
</feature>
<keyword evidence="1" id="KW-1133">Transmembrane helix</keyword>
<name>A0ABX2IXU7_9HYPH</name>
<protein>
    <submittedName>
        <fullName evidence="2">Uncharacterized protein</fullName>
    </submittedName>
</protein>
<evidence type="ECO:0000313" key="2">
    <source>
        <dbReference type="EMBL" id="NTF35570.1"/>
    </source>
</evidence>
<proteinExistence type="predicted"/>
<reference evidence="2 3" key="1">
    <citation type="journal article" date="2020" name="Science">
        <title>Unexpected conservation and global transmission of agrobacterial virulence plasmids.</title>
        <authorList>
            <person name="Weisberg A.J."/>
            <person name="Davis E.W. 2nd"/>
            <person name="Tabima J."/>
            <person name="Belcher M.S."/>
            <person name="Miller M."/>
            <person name="Kuo C.H."/>
            <person name="Loper J.E."/>
            <person name="Grunwald N.J."/>
            <person name="Putnam M.L."/>
            <person name="Chang J.H."/>
        </authorList>
    </citation>
    <scope>NUCLEOTIDE SEQUENCE [LARGE SCALE GENOMIC DNA]</scope>
    <source>
        <strain evidence="2 3">A19/93</strain>
    </source>
</reference>
<keyword evidence="1" id="KW-0472">Membrane</keyword>
<sequence>MIRLVQIACIAVTALILYGIMKGVDGVKHLIGDTFDTGFLVGMIFTLSVYGLICWIDPSSRPRGSATKQDGTR</sequence>
<organism evidence="2 3">
    <name type="scientific">Agrobacterium rubi</name>
    <dbReference type="NCBI Taxonomy" id="28099"/>
    <lineage>
        <taxon>Bacteria</taxon>
        <taxon>Pseudomonadati</taxon>
        <taxon>Pseudomonadota</taxon>
        <taxon>Alphaproteobacteria</taxon>
        <taxon>Hyphomicrobiales</taxon>
        <taxon>Rhizobiaceae</taxon>
        <taxon>Rhizobium/Agrobacterium group</taxon>
        <taxon>Agrobacterium</taxon>
    </lineage>
</organism>
<comment type="caution">
    <text evidence="2">The sequence shown here is derived from an EMBL/GenBank/DDBJ whole genome shotgun (WGS) entry which is preliminary data.</text>
</comment>
<evidence type="ECO:0000313" key="3">
    <source>
        <dbReference type="Proteomes" id="UP000822331"/>
    </source>
</evidence>
<dbReference type="EMBL" id="JAAMCP010000001">
    <property type="protein sequence ID" value="NTF35570.1"/>
    <property type="molecule type" value="Genomic_DNA"/>
</dbReference>
<keyword evidence="3" id="KW-1185">Reference proteome</keyword>
<keyword evidence="1" id="KW-0812">Transmembrane</keyword>
<dbReference type="Proteomes" id="UP000822331">
    <property type="component" value="Unassembled WGS sequence"/>
</dbReference>
<evidence type="ECO:0000256" key="1">
    <source>
        <dbReference type="SAM" id="Phobius"/>
    </source>
</evidence>
<accession>A0ABX2IXU7</accession>